<dbReference type="EMBL" id="OK299152">
    <property type="protein sequence ID" value="UDP58201.1"/>
    <property type="molecule type" value="Genomic_DNA"/>
</dbReference>
<gene>
    <name evidence="20" type="primary">nad2</name>
</gene>
<keyword evidence="11 18" id="KW-0249">Electron transport</keyword>
<feature type="transmembrane region" description="Helical" evidence="18">
    <location>
        <begin position="304"/>
        <end position="326"/>
    </location>
</feature>
<keyword evidence="12 18" id="KW-1133">Transmembrane helix</keyword>
<keyword evidence="14 18" id="KW-0830">Ubiquinone</keyword>
<feature type="transmembrane region" description="Helical" evidence="18">
    <location>
        <begin position="226"/>
        <end position="248"/>
    </location>
</feature>
<dbReference type="GO" id="GO:0008137">
    <property type="term" value="F:NADH dehydrogenase (ubiquinone) activity"/>
    <property type="evidence" value="ECO:0007669"/>
    <property type="project" value="UniProtKB-EC"/>
</dbReference>
<comment type="catalytic activity">
    <reaction evidence="17 18">
        <text>a ubiquinone + NADH + 5 H(+)(in) = a ubiquinol + NAD(+) + 4 H(+)(out)</text>
        <dbReference type="Rhea" id="RHEA:29091"/>
        <dbReference type="Rhea" id="RHEA-COMP:9565"/>
        <dbReference type="Rhea" id="RHEA-COMP:9566"/>
        <dbReference type="ChEBI" id="CHEBI:15378"/>
        <dbReference type="ChEBI" id="CHEBI:16389"/>
        <dbReference type="ChEBI" id="CHEBI:17976"/>
        <dbReference type="ChEBI" id="CHEBI:57540"/>
        <dbReference type="ChEBI" id="CHEBI:57945"/>
        <dbReference type="EC" id="7.1.1.2"/>
    </reaction>
</comment>
<dbReference type="Pfam" id="PF00361">
    <property type="entry name" value="Proton_antipo_M"/>
    <property type="match status" value="1"/>
</dbReference>
<keyword evidence="9 18" id="KW-0999">Mitochondrion inner membrane</keyword>
<accession>A0A8K1UKP8</accession>
<evidence type="ECO:0000256" key="1">
    <source>
        <dbReference type="ARBA" id="ARBA00003257"/>
    </source>
</evidence>
<comment type="function">
    <text evidence="1">Core subunit of the mitochondrial membrane respiratory chain NADH dehydrogenase (Complex I) that is believed to belong to the minimal assembly required for catalysis. Complex I functions in the transfer of electrons from NADH to the respiratory chain. The immediate electron acceptor for the enzyme is believed to be ubiquinone.</text>
</comment>
<proteinExistence type="inferred from homology"/>
<evidence type="ECO:0000256" key="14">
    <source>
        <dbReference type="ARBA" id="ARBA00023075"/>
    </source>
</evidence>
<evidence type="ECO:0000256" key="16">
    <source>
        <dbReference type="ARBA" id="ARBA00023136"/>
    </source>
</evidence>
<dbReference type="PRINTS" id="PR01436">
    <property type="entry name" value="NADHDHGNASE2"/>
</dbReference>
<feature type="transmembrane region" description="Helical" evidence="18">
    <location>
        <begin position="101"/>
        <end position="123"/>
    </location>
</feature>
<evidence type="ECO:0000256" key="10">
    <source>
        <dbReference type="ARBA" id="ARBA00022967"/>
    </source>
</evidence>
<protein>
    <recommendedName>
        <fullName evidence="5 18">NADH-ubiquinone oxidoreductase chain 2</fullName>
        <ecNumber evidence="4 18">7.1.1.2</ecNumber>
    </recommendedName>
</protein>
<dbReference type="AlphaFoldDB" id="A0A8K1UKP8"/>
<evidence type="ECO:0000256" key="9">
    <source>
        <dbReference type="ARBA" id="ARBA00022792"/>
    </source>
</evidence>
<evidence type="ECO:0000256" key="11">
    <source>
        <dbReference type="ARBA" id="ARBA00022982"/>
    </source>
</evidence>
<feature type="transmembrane region" description="Helical" evidence="18">
    <location>
        <begin position="6"/>
        <end position="23"/>
    </location>
</feature>
<evidence type="ECO:0000256" key="5">
    <source>
        <dbReference type="ARBA" id="ARBA00021008"/>
    </source>
</evidence>
<keyword evidence="10 18" id="KW-1278">Translocase</keyword>
<evidence type="ECO:0000256" key="7">
    <source>
        <dbReference type="ARBA" id="ARBA00022660"/>
    </source>
</evidence>
<evidence type="ECO:0000256" key="6">
    <source>
        <dbReference type="ARBA" id="ARBA00022448"/>
    </source>
</evidence>
<keyword evidence="8 18" id="KW-0812">Transmembrane</keyword>
<evidence type="ECO:0000256" key="2">
    <source>
        <dbReference type="ARBA" id="ARBA00004448"/>
    </source>
</evidence>
<evidence type="ECO:0000256" key="3">
    <source>
        <dbReference type="ARBA" id="ARBA00007012"/>
    </source>
</evidence>
<sequence length="327" mass="40571">MMKKLNNWIIILLLINPLMIFSMNNWMNLWMNMEMNMLIFLTFIILNNKYLYDLPMKYYLINSLSSMIFFMMMNLLILNNLMVFKYLMNLMMMIKLGLFPFYYWFLEMMIFINWMSCFFLSVWQKLFPLYLINLLMLKDMNMIFVIFNGIFSMFMVINEYMLKKIFSYSSINHMIWMILILMVNIIFFFVYYIIYLMLNFMLMMIFKKINVLSLVDLLNESLNMNIYFIMIIISIGGLPPFLGFLMKFMLIYEMILHMKFFLILMLIFFSLFFLYFYMRLSLNYMMMNFMKLKFYIYKLFYNNFYLILNIKIFNMLNLLMMFIYIIF</sequence>
<comment type="function">
    <text evidence="18">Core subunit of the mitochondrial membrane respiratory chain NADH dehydrogenase (Complex I) which catalyzes electron transfer from NADH through the respiratory chain, using ubiquinone as an electron acceptor. Essential for the catalytic activity and assembly of complex I.</text>
</comment>
<evidence type="ECO:0000256" key="4">
    <source>
        <dbReference type="ARBA" id="ARBA00012944"/>
    </source>
</evidence>
<dbReference type="GO" id="GO:0005743">
    <property type="term" value="C:mitochondrial inner membrane"/>
    <property type="evidence" value="ECO:0007669"/>
    <property type="project" value="UniProtKB-SubCell"/>
</dbReference>
<dbReference type="PANTHER" id="PTHR46552:SF1">
    <property type="entry name" value="NADH-UBIQUINONE OXIDOREDUCTASE CHAIN 2"/>
    <property type="match status" value="1"/>
</dbReference>
<evidence type="ECO:0000256" key="13">
    <source>
        <dbReference type="ARBA" id="ARBA00023027"/>
    </source>
</evidence>
<keyword evidence="6" id="KW-0813">Transport</keyword>
<comment type="similarity">
    <text evidence="3 18">Belongs to the complex I subunit 2 family.</text>
</comment>
<feature type="transmembrane region" description="Helical" evidence="18">
    <location>
        <begin position="174"/>
        <end position="206"/>
    </location>
</feature>
<dbReference type="EC" id="7.1.1.2" evidence="4 18"/>
<evidence type="ECO:0000313" key="20">
    <source>
        <dbReference type="EMBL" id="UDP58201.1"/>
    </source>
</evidence>
<evidence type="ECO:0000259" key="19">
    <source>
        <dbReference type="Pfam" id="PF00361"/>
    </source>
</evidence>
<comment type="subcellular location">
    <subcellularLocation>
        <location evidence="2 18">Mitochondrion inner membrane</location>
        <topology evidence="2 18">Multi-pass membrane protein</topology>
    </subcellularLocation>
</comment>
<evidence type="ECO:0000256" key="8">
    <source>
        <dbReference type="ARBA" id="ARBA00022692"/>
    </source>
</evidence>
<dbReference type="PANTHER" id="PTHR46552">
    <property type="entry name" value="NADH-UBIQUINONE OXIDOREDUCTASE CHAIN 2"/>
    <property type="match status" value="1"/>
</dbReference>
<dbReference type="InterPro" id="IPR003917">
    <property type="entry name" value="NADH_UbQ_OxRdtase_chain2"/>
</dbReference>
<evidence type="ECO:0000256" key="15">
    <source>
        <dbReference type="ARBA" id="ARBA00023128"/>
    </source>
</evidence>
<feature type="transmembrane region" description="Helical" evidence="18">
    <location>
        <begin position="260"/>
        <end position="278"/>
    </location>
</feature>
<evidence type="ECO:0000256" key="18">
    <source>
        <dbReference type="RuleBase" id="RU003403"/>
    </source>
</evidence>
<reference evidence="20" key="1">
    <citation type="submission" date="2021-09" db="EMBL/GenBank/DDBJ databases">
        <title>Complete mitogenome of Chelonus formosanus (Hymenoptera: Braconidae).</title>
        <authorList>
            <person name="Zhao H.-Y."/>
        </authorList>
    </citation>
    <scope>NUCLEOTIDE SEQUENCE</scope>
    <source>
        <tissue evidence="20">Female adult</tissue>
    </source>
</reference>
<dbReference type="GO" id="GO:0006120">
    <property type="term" value="P:mitochondrial electron transport, NADH to ubiquinone"/>
    <property type="evidence" value="ECO:0007669"/>
    <property type="project" value="InterPro"/>
</dbReference>
<evidence type="ECO:0000256" key="12">
    <source>
        <dbReference type="ARBA" id="ARBA00022989"/>
    </source>
</evidence>
<name>A0A8K1UKP8_9HYME</name>
<feature type="transmembrane region" description="Helical" evidence="18">
    <location>
        <begin position="58"/>
        <end position="81"/>
    </location>
</feature>
<keyword evidence="15 18" id="KW-0496">Mitochondrion</keyword>
<dbReference type="InterPro" id="IPR001750">
    <property type="entry name" value="ND/Mrp_TM"/>
</dbReference>
<organism evidence="20">
    <name type="scientific">Chelonus formosanus</name>
    <dbReference type="NCBI Taxonomy" id="2739011"/>
    <lineage>
        <taxon>Eukaryota</taxon>
        <taxon>Metazoa</taxon>
        <taxon>Ecdysozoa</taxon>
        <taxon>Arthropoda</taxon>
        <taxon>Hexapoda</taxon>
        <taxon>Insecta</taxon>
        <taxon>Pterygota</taxon>
        <taxon>Neoptera</taxon>
        <taxon>Endopterygota</taxon>
        <taxon>Hymenoptera</taxon>
        <taxon>Apocrita</taxon>
        <taxon>Ichneumonoidea</taxon>
        <taxon>Braconidae</taxon>
        <taxon>Cheloninae</taxon>
        <taxon>Chelonus</taxon>
    </lineage>
</organism>
<feature type="transmembrane region" description="Helical" evidence="18">
    <location>
        <begin position="143"/>
        <end position="162"/>
    </location>
</feature>
<evidence type="ECO:0000256" key="17">
    <source>
        <dbReference type="ARBA" id="ARBA00049551"/>
    </source>
</evidence>
<geneLocation type="mitochondrion" evidence="20"/>
<dbReference type="InterPro" id="IPR050175">
    <property type="entry name" value="Complex_I_Subunit_2"/>
</dbReference>
<keyword evidence="16 18" id="KW-0472">Membrane</keyword>
<keyword evidence="13 18" id="KW-0520">NAD</keyword>
<keyword evidence="7 18" id="KW-0679">Respiratory chain</keyword>
<feature type="domain" description="NADH:quinone oxidoreductase/Mrp antiporter transmembrane" evidence="19">
    <location>
        <begin position="24"/>
        <end position="270"/>
    </location>
</feature>